<dbReference type="EMBL" id="JAJJMB010000948">
    <property type="protein sequence ID" value="KAI3960262.1"/>
    <property type="molecule type" value="Genomic_DNA"/>
</dbReference>
<evidence type="ECO:0000313" key="4">
    <source>
        <dbReference type="EMBL" id="KAI3960262.1"/>
    </source>
</evidence>
<evidence type="ECO:0000256" key="2">
    <source>
        <dbReference type="SAM" id="MobiDB-lite"/>
    </source>
</evidence>
<sequence>MKTMATAMERQNKPSQEFDVRRFKKFLGPDGIFHGTKEPIVAKKWLQSIQKEFKAMLVPEKDKVRFATYMFHGDADNWWEFVQRMEDMSRMSWKNFVKLFLEQYFPPTAKAAKCMEFAFLQQGDMTVTQLDKKFAELERYASHLVPTQELKERKLESALKAPIRDRVVSYHHVTYKRVLRIALAVEANWVQILKEREESDKKKKVKPNPPATPKRPRTDYVAKKDNRTGSECYNYGQVGHFARECPLPAKPKPQNNNQPRNHNIRGRPQNHPRNPNVGGRPQNQSRTVTPAFQPRQPNVQGKLNYVT</sequence>
<keyword evidence="5" id="KW-1185">Reference proteome</keyword>
<dbReference type="GO" id="GO:0003676">
    <property type="term" value="F:nucleic acid binding"/>
    <property type="evidence" value="ECO:0007669"/>
    <property type="project" value="InterPro"/>
</dbReference>
<keyword evidence="1" id="KW-0479">Metal-binding</keyword>
<dbReference type="InterPro" id="IPR036875">
    <property type="entry name" value="Znf_CCHC_sf"/>
</dbReference>
<evidence type="ECO:0000256" key="1">
    <source>
        <dbReference type="PROSITE-ProRule" id="PRU00047"/>
    </source>
</evidence>
<dbReference type="Pfam" id="PF00098">
    <property type="entry name" value="zf-CCHC"/>
    <property type="match status" value="1"/>
</dbReference>
<dbReference type="SUPFAM" id="SSF57756">
    <property type="entry name" value="Retrovirus zinc finger-like domains"/>
    <property type="match status" value="1"/>
</dbReference>
<dbReference type="Proteomes" id="UP001202328">
    <property type="component" value="Unassembled WGS sequence"/>
</dbReference>
<gene>
    <name evidence="4" type="ORF">MKW98_016986</name>
</gene>
<comment type="caution">
    <text evidence="4">The sequence shown here is derived from an EMBL/GenBank/DDBJ whole genome shotgun (WGS) entry which is preliminary data.</text>
</comment>
<dbReference type="GO" id="GO:0008270">
    <property type="term" value="F:zinc ion binding"/>
    <property type="evidence" value="ECO:0007669"/>
    <property type="project" value="UniProtKB-KW"/>
</dbReference>
<feature type="region of interest" description="Disordered" evidence="2">
    <location>
        <begin position="198"/>
        <end position="231"/>
    </location>
</feature>
<reference evidence="4" key="1">
    <citation type="submission" date="2022-04" db="EMBL/GenBank/DDBJ databases">
        <title>A functionally conserved STORR gene fusion in Papaver species that diverged 16.8 million years ago.</title>
        <authorList>
            <person name="Catania T."/>
        </authorList>
    </citation>
    <scope>NUCLEOTIDE SEQUENCE</scope>
    <source>
        <strain evidence="4">S-188037</strain>
    </source>
</reference>
<dbReference type="AlphaFoldDB" id="A0AAD4XZC3"/>
<keyword evidence="1" id="KW-0863">Zinc-finger</keyword>
<accession>A0AAD4XZC3</accession>
<protein>
    <recommendedName>
        <fullName evidence="3">CCHC-type domain-containing protein</fullName>
    </recommendedName>
</protein>
<dbReference type="Gene3D" id="4.10.60.10">
    <property type="entry name" value="Zinc finger, CCHC-type"/>
    <property type="match status" value="1"/>
</dbReference>
<organism evidence="4 5">
    <name type="scientific">Papaver atlanticum</name>
    <dbReference type="NCBI Taxonomy" id="357466"/>
    <lineage>
        <taxon>Eukaryota</taxon>
        <taxon>Viridiplantae</taxon>
        <taxon>Streptophyta</taxon>
        <taxon>Embryophyta</taxon>
        <taxon>Tracheophyta</taxon>
        <taxon>Spermatophyta</taxon>
        <taxon>Magnoliopsida</taxon>
        <taxon>Ranunculales</taxon>
        <taxon>Papaveraceae</taxon>
        <taxon>Papaveroideae</taxon>
        <taxon>Papaver</taxon>
    </lineage>
</organism>
<dbReference type="InterPro" id="IPR001878">
    <property type="entry name" value="Znf_CCHC"/>
</dbReference>
<name>A0AAD4XZC3_9MAGN</name>
<evidence type="ECO:0000313" key="5">
    <source>
        <dbReference type="Proteomes" id="UP001202328"/>
    </source>
</evidence>
<feature type="compositionally biased region" description="Basic and acidic residues" evidence="2">
    <location>
        <begin position="216"/>
        <end position="228"/>
    </location>
</feature>
<proteinExistence type="predicted"/>
<keyword evidence="1" id="KW-0862">Zinc</keyword>
<evidence type="ECO:0000259" key="3">
    <source>
        <dbReference type="PROSITE" id="PS50158"/>
    </source>
</evidence>
<dbReference type="PANTHER" id="PTHR34482">
    <property type="entry name" value="DNA DAMAGE-INDUCIBLE PROTEIN 1-LIKE"/>
    <property type="match status" value="1"/>
</dbReference>
<dbReference type="PROSITE" id="PS50158">
    <property type="entry name" value="ZF_CCHC"/>
    <property type="match status" value="1"/>
</dbReference>
<feature type="region of interest" description="Disordered" evidence="2">
    <location>
        <begin position="243"/>
        <end position="307"/>
    </location>
</feature>
<dbReference type="InterPro" id="IPR005162">
    <property type="entry name" value="Retrotrans_gag_dom"/>
</dbReference>
<feature type="compositionally biased region" description="Polar residues" evidence="2">
    <location>
        <begin position="281"/>
        <end position="307"/>
    </location>
</feature>
<feature type="domain" description="CCHC-type" evidence="3">
    <location>
        <begin position="232"/>
        <end position="246"/>
    </location>
</feature>
<dbReference type="Pfam" id="PF03732">
    <property type="entry name" value="Retrotrans_gag"/>
    <property type="match status" value="1"/>
</dbReference>
<feature type="compositionally biased region" description="Low complexity" evidence="2">
    <location>
        <begin position="252"/>
        <end position="261"/>
    </location>
</feature>